<dbReference type="SMART" id="SM00100">
    <property type="entry name" value="cNMP"/>
    <property type="match status" value="1"/>
</dbReference>
<comment type="caution">
    <text evidence="9">The sequence shown here is derived from an EMBL/GenBank/DDBJ whole genome shotgun (WGS) entry which is preliminary data.</text>
</comment>
<proteinExistence type="predicted"/>
<dbReference type="InterPro" id="IPR005821">
    <property type="entry name" value="Ion_trans_dom"/>
</dbReference>
<evidence type="ECO:0000256" key="4">
    <source>
        <dbReference type="ARBA" id="ARBA00023136"/>
    </source>
</evidence>
<reference evidence="9" key="1">
    <citation type="submission" date="2021-01" db="EMBL/GenBank/DDBJ databases">
        <authorList>
            <consortium name="Genoscope - CEA"/>
            <person name="William W."/>
        </authorList>
    </citation>
    <scope>NUCLEOTIDE SEQUENCE</scope>
</reference>
<dbReference type="Pfam" id="PF00027">
    <property type="entry name" value="cNMP_binding"/>
    <property type="match status" value="1"/>
</dbReference>
<dbReference type="InterPro" id="IPR000595">
    <property type="entry name" value="cNMP-bd_dom"/>
</dbReference>
<evidence type="ECO:0000256" key="2">
    <source>
        <dbReference type="ARBA" id="ARBA00022692"/>
    </source>
</evidence>
<dbReference type="OrthoDB" id="421226at2759"/>
<keyword evidence="3 7" id="KW-1133">Transmembrane helix</keyword>
<feature type="transmembrane region" description="Helical" evidence="7">
    <location>
        <begin position="228"/>
        <end position="247"/>
    </location>
</feature>
<keyword evidence="5" id="KW-0175">Coiled coil</keyword>
<dbReference type="FunFam" id="1.10.287.70:FF:000123">
    <property type="entry name" value="Potassium channel KAT3"/>
    <property type="match status" value="1"/>
</dbReference>
<protein>
    <recommendedName>
        <fullName evidence="8">Cyclic nucleotide-binding domain-containing protein</fullName>
    </recommendedName>
</protein>
<feature type="region of interest" description="Disordered" evidence="6">
    <location>
        <begin position="54"/>
        <end position="119"/>
    </location>
</feature>
<dbReference type="CDD" id="cd00038">
    <property type="entry name" value="CAP_ED"/>
    <property type="match status" value="1"/>
</dbReference>
<evidence type="ECO:0000259" key="8">
    <source>
        <dbReference type="PROSITE" id="PS50042"/>
    </source>
</evidence>
<accession>A0A8S1LWQ0</accession>
<evidence type="ECO:0000256" key="3">
    <source>
        <dbReference type="ARBA" id="ARBA00022989"/>
    </source>
</evidence>
<keyword evidence="4 7" id="KW-0472">Membrane</keyword>
<dbReference type="Pfam" id="PF00520">
    <property type="entry name" value="Ion_trans"/>
    <property type="match status" value="1"/>
</dbReference>
<feature type="transmembrane region" description="Helical" evidence="7">
    <location>
        <begin position="377"/>
        <end position="399"/>
    </location>
</feature>
<feature type="transmembrane region" description="Helical" evidence="7">
    <location>
        <begin position="298"/>
        <end position="318"/>
    </location>
</feature>
<sequence length="882" mass="102412">MSHKFNQINELRSCELINLKSNSSQLRYQPLVVKILINKMKNPELLQLIQEIDEEQQQPQKPRPRLSLDSDKEGIGNQQIKQRSLSSSPSDQKTVKNKTNQSGSQALNSGNGRSSKTPQDFQEEIIPQVRSILKQGTFISHASLPRSKGIRPSRLQSLQSLQQSIRKNRVYPEEVRDNPVSNQNDSISEDSFFEETEQNLGDDETRFRFDKRYAHLSYMIFPDDPIKFLWDILLIIALLYVCFVVPYEISFKNDDTEESVVQLGLQIAIDIIYGIDIIINLFSAYVDDQDELIIDRKTIIRHYLTGWFILDLICVMPLDYVIDDSNTSGFQKIAKLPKAYKMIKLIKMSRMLKFCIQKKKYGEMLNSFSNISQNIRVMIISLLSVILVSHLFSCFWYFVGTISSDKDTWIDHYVDNESNFERYVMSMYWVFQTMATTGYGDISATNSTEQMIAIFIMIIGVIFFSVTIGSVSSLLTQLDSQNLKYKEKIDTLNEIAQHHKIDNTLYAKICKVLKQGYKNNQNEVVEFLHLLPQNLRTELSQAMYKNVFLGIDLFKHKPLRFTAYIGPLLTILRIPEGDVIYNEGDYASEIYFIREGSVSLCIKECDYHPFMTIDAGQYFGEIELIKETQRKYTAIAQKQCELLSLSKSNFYKIFFSEFREIGEELHEDARRKKRDYEDKFTKTKAYLQGLEQKAEQQLTESNNESNKLGLEKFKLNLMFQAQTRKGFLDRAIKDAEQQTSNELKRRMTHLKTVLLQKGIINNIDEKSPGRKSPKLIKTNTLNSEIQTRKFDKKNTFLPMDIIQQAQQISSDEDNKLTNNNQQQDQNNHRISKKAMTTFLQPESREHKADFLLSQDGMLSSQNPSSYNTNIQFLKNRKKQLYL</sequence>
<dbReference type="GO" id="GO:0016020">
    <property type="term" value="C:membrane"/>
    <property type="evidence" value="ECO:0007669"/>
    <property type="project" value="UniProtKB-SubCell"/>
</dbReference>
<gene>
    <name evidence="9" type="ORF">PSON_ATCC_30995.1.T0280325</name>
</gene>
<dbReference type="EMBL" id="CAJJDN010000028">
    <property type="protein sequence ID" value="CAD8071907.1"/>
    <property type="molecule type" value="Genomic_DNA"/>
</dbReference>
<feature type="domain" description="Cyclic nucleotide-binding" evidence="8">
    <location>
        <begin position="527"/>
        <end position="654"/>
    </location>
</feature>
<dbReference type="PROSITE" id="PS50042">
    <property type="entry name" value="CNMP_BINDING_3"/>
    <property type="match status" value="1"/>
</dbReference>
<feature type="transmembrane region" description="Helical" evidence="7">
    <location>
        <begin position="267"/>
        <end position="286"/>
    </location>
</feature>
<feature type="coiled-coil region" evidence="5">
    <location>
        <begin position="659"/>
        <end position="707"/>
    </location>
</feature>
<feature type="compositionally biased region" description="Polar residues" evidence="6">
    <location>
        <begin position="76"/>
        <end position="119"/>
    </location>
</feature>
<dbReference type="AlphaFoldDB" id="A0A8S1LWQ0"/>
<dbReference type="PANTHER" id="PTHR47823:SF9">
    <property type="entry name" value="CHROMOSOME UNDETERMINED SCAFFOLD_10, WHOLE GENOME SHOTGUN SEQUENCE"/>
    <property type="match status" value="1"/>
</dbReference>
<keyword evidence="2 7" id="KW-0812">Transmembrane</keyword>
<comment type="subcellular location">
    <subcellularLocation>
        <location evidence="1">Membrane</location>
        <topology evidence="1">Multi-pass membrane protein</topology>
    </subcellularLocation>
</comment>
<dbReference type="Proteomes" id="UP000692954">
    <property type="component" value="Unassembled WGS sequence"/>
</dbReference>
<evidence type="ECO:0000313" key="10">
    <source>
        <dbReference type="Proteomes" id="UP000692954"/>
    </source>
</evidence>
<evidence type="ECO:0000256" key="6">
    <source>
        <dbReference type="SAM" id="MobiDB-lite"/>
    </source>
</evidence>
<organism evidence="9 10">
    <name type="scientific">Paramecium sonneborni</name>
    <dbReference type="NCBI Taxonomy" id="65129"/>
    <lineage>
        <taxon>Eukaryota</taxon>
        <taxon>Sar</taxon>
        <taxon>Alveolata</taxon>
        <taxon>Ciliophora</taxon>
        <taxon>Intramacronucleata</taxon>
        <taxon>Oligohymenophorea</taxon>
        <taxon>Peniculida</taxon>
        <taxon>Parameciidae</taxon>
        <taxon>Paramecium</taxon>
    </lineage>
</organism>
<evidence type="ECO:0000256" key="1">
    <source>
        <dbReference type="ARBA" id="ARBA00004141"/>
    </source>
</evidence>
<name>A0A8S1LWQ0_9CILI</name>
<evidence type="ECO:0000256" key="7">
    <source>
        <dbReference type="SAM" id="Phobius"/>
    </source>
</evidence>
<evidence type="ECO:0000313" key="9">
    <source>
        <dbReference type="EMBL" id="CAD8071907.1"/>
    </source>
</evidence>
<dbReference type="GO" id="GO:0005216">
    <property type="term" value="F:monoatomic ion channel activity"/>
    <property type="evidence" value="ECO:0007669"/>
    <property type="project" value="InterPro"/>
</dbReference>
<dbReference type="PANTHER" id="PTHR47823">
    <property type="entry name" value="ION_TRANS DOMAIN-CONTAINING PROTEIN"/>
    <property type="match status" value="1"/>
</dbReference>
<keyword evidence="10" id="KW-1185">Reference proteome</keyword>
<feature type="transmembrane region" description="Helical" evidence="7">
    <location>
        <begin position="452"/>
        <end position="475"/>
    </location>
</feature>
<evidence type="ECO:0000256" key="5">
    <source>
        <dbReference type="SAM" id="Coils"/>
    </source>
</evidence>